<dbReference type="AlphaFoldDB" id="A0A444WBL0"/>
<accession>A0A444WBL0</accession>
<dbReference type="OrthoDB" id="663842at2"/>
<sequence length="162" mass="18679">MKVLGLFFCLLFITPKNELATIRQQYINAAVSQSKATDFYASLKEIENSHTNTTLLAYKAASQVLMAKYENGIVPKMRYFNRGTDLLEEVIAKDAQNYEARLIRLNIQDNVPWITGYTSEIDEDKEFLIANYAKQPEDLKIFTRKYVIQSDAFTDKEKLAFN</sequence>
<protein>
    <submittedName>
        <fullName evidence="1">Uncharacterized protein</fullName>
    </submittedName>
</protein>
<reference evidence="1 2" key="1">
    <citation type="submission" date="2014-12" db="EMBL/GenBank/DDBJ databases">
        <title>Genome sequence of Flavobacterium beibuense RSKm HC5.</title>
        <authorList>
            <person name="Kim J.F."/>
            <person name="Song J.Y."/>
            <person name="Kwak M.-J."/>
            <person name="Lee S.-W."/>
        </authorList>
    </citation>
    <scope>NUCLEOTIDE SEQUENCE [LARGE SCALE GENOMIC DNA]</scope>
    <source>
        <strain evidence="1 2">RSKm HC5</strain>
    </source>
</reference>
<name>A0A444WBL0_9FLAO</name>
<evidence type="ECO:0000313" key="2">
    <source>
        <dbReference type="Proteomes" id="UP000289775"/>
    </source>
</evidence>
<dbReference type="Proteomes" id="UP000289775">
    <property type="component" value="Unassembled WGS sequence"/>
</dbReference>
<dbReference type="RefSeq" id="WP_129750677.1">
    <property type="nucleotide sequence ID" value="NZ_JUIW01000005.1"/>
</dbReference>
<keyword evidence="2" id="KW-1185">Reference proteome</keyword>
<evidence type="ECO:0000313" key="1">
    <source>
        <dbReference type="EMBL" id="RYJ43195.1"/>
    </source>
</evidence>
<gene>
    <name evidence="1" type="ORF">NU09_1533</name>
</gene>
<organism evidence="1 2">
    <name type="scientific">Flavobacterium beibuense</name>
    <dbReference type="NCBI Taxonomy" id="657326"/>
    <lineage>
        <taxon>Bacteria</taxon>
        <taxon>Pseudomonadati</taxon>
        <taxon>Bacteroidota</taxon>
        <taxon>Flavobacteriia</taxon>
        <taxon>Flavobacteriales</taxon>
        <taxon>Flavobacteriaceae</taxon>
        <taxon>Flavobacterium</taxon>
    </lineage>
</organism>
<dbReference type="EMBL" id="JUIW01000005">
    <property type="protein sequence ID" value="RYJ43195.1"/>
    <property type="molecule type" value="Genomic_DNA"/>
</dbReference>
<comment type="caution">
    <text evidence="1">The sequence shown here is derived from an EMBL/GenBank/DDBJ whole genome shotgun (WGS) entry which is preliminary data.</text>
</comment>
<proteinExistence type="predicted"/>